<evidence type="ECO:0000313" key="12">
    <source>
        <dbReference type="EMBL" id="GCB92073.1"/>
    </source>
</evidence>
<dbReference type="GO" id="GO:0005524">
    <property type="term" value="F:ATP binding"/>
    <property type="evidence" value="ECO:0007669"/>
    <property type="project" value="UniProtKB-UniRule"/>
</dbReference>
<name>A0A059W3X0_STRNR</name>
<dbReference type="NCBIfam" id="NF002290">
    <property type="entry name" value="PRK01213.1"/>
    <property type="match status" value="1"/>
</dbReference>
<comment type="subcellular location">
    <subcellularLocation>
        <location evidence="8">Cytoplasm</location>
    </subcellularLocation>
</comment>
<feature type="domain" description="PurM-like N-terminal" evidence="9">
    <location>
        <begin position="83"/>
        <end position="198"/>
    </location>
</feature>
<feature type="binding site" evidence="8">
    <location>
        <position position="278"/>
    </location>
    <ligand>
        <name>Mg(2+)</name>
        <dbReference type="ChEBI" id="CHEBI:18420"/>
        <label>2</label>
    </ligand>
</feature>
<comment type="pathway">
    <text evidence="8">Purine metabolism; IMP biosynthesis via de novo pathway; 5-amino-1-(5-phospho-D-ribosyl)imidazole from N(2)-formyl-N(1)-(5-phospho-D-ribosyl)glycinamide: step 1/2.</text>
</comment>
<dbReference type="InterPro" id="IPR036921">
    <property type="entry name" value="PurM-like_N_sf"/>
</dbReference>
<dbReference type="InterPro" id="IPR036676">
    <property type="entry name" value="PurM-like_C_sf"/>
</dbReference>
<dbReference type="PANTHER" id="PTHR43555">
    <property type="entry name" value="PHOSPHORIBOSYLFORMYLGLYCINAMIDINE SYNTHASE SUBUNIT PURL"/>
    <property type="match status" value="1"/>
</dbReference>
<evidence type="ECO:0000256" key="2">
    <source>
        <dbReference type="ARBA" id="ARBA00022598"/>
    </source>
</evidence>
<dbReference type="CDD" id="cd02203">
    <property type="entry name" value="PurL_repeat1"/>
    <property type="match status" value="1"/>
</dbReference>
<dbReference type="InterPro" id="IPR016188">
    <property type="entry name" value="PurM-like_N"/>
</dbReference>
<dbReference type="PANTHER" id="PTHR43555:SF1">
    <property type="entry name" value="PHOSPHORIBOSYLFORMYLGLYCINAMIDINE SYNTHASE SUBUNIT PURL"/>
    <property type="match status" value="1"/>
</dbReference>
<dbReference type="UniPathway" id="UPA00074">
    <property type="reaction ID" value="UER00128"/>
</dbReference>
<dbReference type="InterPro" id="IPR010918">
    <property type="entry name" value="PurM-like_C_dom"/>
</dbReference>
<proteinExistence type="inferred from homology"/>
<accession>A0A059W3X0</accession>
<dbReference type="InterPro" id="IPR041609">
    <property type="entry name" value="PurL_linker"/>
</dbReference>
<feature type="binding site" evidence="8">
    <location>
        <begin position="103"/>
        <end position="106"/>
    </location>
    <ligand>
        <name>substrate</name>
    </ligand>
</feature>
<keyword evidence="4 8" id="KW-0547">Nucleotide-binding</keyword>
<feature type="domain" description="PurM-like N-terminal" evidence="9">
    <location>
        <begin position="453"/>
        <end position="572"/>
    </location>
</feature>
<comment type="caution">
    <text evidence="8">Lacks conserved residue(s) required for the propagation of feature annotation.</text>
</comment>
<dbReference type="STRING" id="68570.DC74_4016"/>
<feature type="domain" description="PurM-like C-terminal" evidence="10">
    <location>
        <begin position="211"/>
        <end position="366"/>
    </location>
</feature>
<keyword evidence="3 8" id="KW-0479">Metal-binding</keyword>
<feature type="binding site" evidence="8">
    <location>
        <position position="548"/>
    </location>
    <ligand>
        <name>Mg(2+)</name>
        <dbReference type="ChEBI" id="CHEBI:18420"/>
        <label>1</label>
    </ligand>
</feature>
<dbReference type="EMBL" id="BHXC01000006">
    <property type="protein sequence ID" value="GCB92073.1"/>
    <property type="molecule type" value="Genomic_DNA"/>
</dbReference>
<dbReference type="Gene3D" id="3.90.650.10">
    <property type="entry name" value="PurM-like C-terminal domain"/>
    <property type="match status" value="2"/>
</dbReference>
<dbReference type="GO" id="GO:0000287">
    <property type="term" value="F:magnesium ion binding"/>
    <property type="evidence" value="ECO:0007669"/>
    <property type="project" value="UniProtKB-UniRule"/>
</dbReference>
<evidence type="ECO:0000313" key="13">
    <source>
        <dbReference type="Proteomes" id="UP000288351"/>
    </source>
</evidence>
<comment type="similarity">
    <text evidence="8">Belongs to the FGAMS family.</text>
</comment>
<dbReference type="SUPFAM" id="SSF55326">
    <property type="entry name" value="PurM N-terminal domain-like"/>
    <property type="match status" value="2"/>
</dbReference>
<feature type="binding site" evidence="8">
    <location>
        <position position="102"/>
    </location>
    <ligand>
        <name>Mg(2+)</name>
        <dbReference type="ChEBI" id="CHEBI:18420"/>
        <label>1</label>
    </ligand>
</feature>
<comment type="caution">
    <text evidence="12">The sequence shown here is derived from an EMBL/GenBank/DDBJ whole genome shotgun (WGS) entry which is preliminary data.</text>
</comment>
<feature type="binding site" evidence="8">
    <location>
        <position position="550"/>
    </location>
    <ligand>
        <name>substrate</name>
    </ligand>
</feature>
<evidence type="ECO:0000256" key="1">
    <source>
        <dbReference type="ARBA" id="ARBA00022490"/>
    </source>
</evidence>
<feature type="active site" evidence="8">
    <location>
        <position position="55"/>
    </location>
</feature>
<dbReference type="Pfam" id="PF18072">
    <property type="entry name" value="FGAR-AT_linker"/>
    <property type="match status" value="1"/>
</dbReference>
<keyword evidence="6 8" id="KW-0067">ATP-binding</keyword>
<keyword evidence="7 8" id="KW-0460">Magnesium</keyword>
<keyword evidence="5 8" id="KW-0658">Purine biosynthesis</keyword>
<feature type="binding site" evidence="8">
    <location>
        <position position="100"/>
    </location>
    <ligand>
        <name>ATP</name>
        <dbReference type="ChEBI" id="CHEBI:30616"/>
    </ligand>
</feature>
<evidence type="ECO:0000256" key="7">
    <source>
        <dbReference type="ARBA" id="ARBA00022842"/>
    </source>
</evidence>
<dbReference type="InterPro" id="IPR010074">
    <property type="entry name" value="PRibForGlyAmidine_synth_PurL"/>
</dbReference>
<evidence type="ECO:0000256" key="6">
    <source>
        <dbReference type="ARBA" id="ARBA00022840"/>
    </source>
</evidence>
<dbReference type="Proteomes" id="UP000288351">
    <property type="component" value="Unassembled WGS sequence"/>
</dbReference>
<dbReference type="Pfam" id="PF00586">
    <property type="entry name" value="AIRS"/>
    <property type="match status" value="2"/>
</dbReference>
<gene>
    <name evidence="8 12" type="primary">purL</name>
    <name evidence="12" type="ORF">SALB_04828</name>
</gene>
<feature type="binding site" evidence="8">
    <location>
        <position position="125"/>
    </location>
    <ligand>
        <name>substrate</name>
    </ligand>
</feature>
<dbReference type="HAMAP" id="MF_00420">
    <property type="entry name" value="PurL_2"/>
    <property type="match status" value="1"/>
</dbReference>
<dbReference type="GO" id="GO:0006189">
    <property type="term" value="P:'de novo' IMP biosynthetic process"/>
    <property type="evidence" value="ECO:0007669"/>
    <property type="project" value="UniProtKB-UniRule"/>
</dbReference>
<protein>
    <recommendedName>
        <fullName evidence="8">Phosphoribosylformylglycinamidine synthase subunit PurL</fullName>
        <shortName evidence="8">FGAM synthase</shortName>
        <ecNumber evidence="8">6.3.5.3</ecNumber>
    </recommendedName>
    <alternativeName>
        <fullName evidence="8">Formylglycinamide ribonucleotide amidotransferase subunit II</fullName>
        <shortName evidence="8">FGAR amidotransferase II</shortName>
        <shortName evidence="8">FGAR-AT II</shortName>
    </alternativeName>
    <alternativeName>
        <fullName evidence="8">Glutamine amidotransferase PurL</fullName>
    </alternativeName>
    <alternativeName>
        <fullName evidence="8">Phosphoribosylformylglycinamidine synthase subunit II</fullName>
    </alternativeName>
</protein>
<feature type="active site" description="Proton acceptor" evidence="8">
    <location>
        <position position="104"/>
    </location>
</feature>
<dbReference type="eggNOG" id="COG0046">
    <property type="taxonomic scope" value="Bacteria"/>
</dbReference>
<feature type="binding site" evidence="8">
    <location>
        <position position="510"/>
    </location>
    <ligand>
        <name>ATP</name>
        <dbReference type="ChEBI" id="CHEBI:30616"/>
    </ligand>
</feature>
<feature type="binding site" evidence="8">
    <location>
        <position position="58"/>
    </location>
    <ligand>
        <name>ATP</name>
        <dbReference type="ChEBI" id="CHEBI:30616"/>
    </ligand>
</feature>
<evidence type="ECO:0000256" key="5">
    <source>
        <dbReference type="ARBA" id="ARBA00022755"/>
    </source>
</evidence>
<comment type="subunit">
    <text evidence="8">Monomer. Part of the FGAM synthase complex composed of 1 PurL, 1 PurQ and 2 PurS subunits.</text>
</comment>
<dbReference type="SUPFAM" id="SSF56042">
    <property type="entry name" value="PurM C-terminal domain-like"/>
    <property type="match status" value="2"/>
</dbReference>
<feature type="domain" description="Phosphoribosylformylglycinamidine synthase linker" evidence="11">
    <location>
        <begin position="21"/>
        <end position="59"/>
    </location>
</feature>
<feature type="binding site" evidence="8">
    <location>
        <position position="250"/>
    </location>
    <ligand>
        <name>substrate</name>
    </ligand>
</feature>
<evidence type="ECO:0000259" key="9">
    <source>
        <dbReference type="Pfam" id="PF00586"/>
    </source>
</evidence>
<sequence>MSLDTVKHAAGTPDAGQPWAELGLKEDEYARIREILGRRPTGAELAMYSVMWSEHCSYKSSKVHLKQFGEKAPENDALLVGIGENAGVVDVGQGYAVTFKVESHNHPSYIEPYQGAATGVGGIVRDILAMGARPVAVMDPLRFGAADHPDTKRVLPGVVAGIGGYGNCLGLPNIGGEVVFDPCYQGNPLVNALCVGVMKHEDIHLAKASGAGNKVILYGARTGGDGIGGVSVLASETFDDSKPTKRPAVQVGDPFQEKLLIECTLEIFREKLVAGIQDLGGAGLSCATSELASAGSGGMRVELDTVPLRDSSLSPEEILMSESQERMCAIVEPDKVDRFLEICEKWDVIATVIGEVTDGSRLEIFWHGEQIVDVPPRSVAHEGPTYHRPYARPDWQDALQADDAGKLPRPANAAELRAQVLQLVGSPNQASKAWITDQYDRFVQGNTVLAQPEDSGMVRIDEDTNLGVAVATDGNGRYAKLDPYAGAQLALAEAYRNVAATGARPLAISDCLNFGSPEDPAVMWQFAEATRGLADGCQTLGTPVTGGNVSLYNQTGDVAIHPTPVVAVLGVIDDVTRRTPVGFAEEGQLLYLLGDTREELGGSAWSQVVHDHLGGLPPQVDLERERLLAEILISASRDGMVDAAHDLSDGGLVQALVESCLHGGKGARVVVPDDLDPFVFLFSESAGRAVVAVPRSEELRFTDMCGARGLPVTRIGVVDGDELAVQGQFDIPLDELRTAHEATVPGLIA</sequence>
<organism evidence="12 13">
    <name type="scientific">Streptomyces noursei</name>
    <name type="common">Streptomyces albulus</name>
    <dbReference type="NCBI Taxonomy" id="1971"/>
    <lineage>
        <taxon>Bacteria</taxon>
        <taxon>Bacillati</taxon>
        <taxon>Actinomycetota</taxon>
        <taxon>Actinomycetes</taxon>
        <taxon>Kitasatosporales</taxon>
        <taxon>Streptomycetaceae</taxon>
        <taxon>Streptomyces</taxon>
    </lineage>
</organism>
<evidence type="ECO:0000259" key="11">
    <source>
        <dbReference type="Pfam" id="PF18072"/>
    </source>
</evidence>
<feature type="binding site" evidence="8">
    <location>
        <position position="126"/>
    </location>
    <ligand>
        <name>Mg(2+)</name>
        <dbReference type="ChEBI" id="CHEBI:18420"/>
        <label>2</label>
    </ligand>
</feature>
<comment type="catalytic activity">
    <reaction evidence="8">
        <text>N(2)-formyl-N(1)-(5-phospho-beta-D-ribosyl)glycinamide + L-glutamine + ATP + H2O = 2-formamido-N(1)-(5-O-phospho-beta-D-ribosyl)acetamidine + L-glutamate + ADP + phosphate + H(+)</text>
        <dbReference type="Rhea" id="RHEA:17129"/>
        <dbReference type="ChEBI" id="CHEBI:15377"/>
        <dbReference type="ChEBI" id="CHEBI:15378"/>
        <dbReference type="ChEBI" id="CHEBI:29985"/>
        <dbReference type="ChEBI" id="CHEBI:30616"/>
        <dbReference type="ChEBI" id="CHEBI:43474"/>
        <dbReference type="ChEBI" id="CHEBI:58359"/>
        <dbReference type="ChEBI" id="CHEBI:147286"/>
        <dbReference type="ChEBI" id="CHEBI:147287"/>
        <dbReference type="ChEBI" id="CHEBI:456216"/>
        <dbReference type="EC" id="6.3.5.3"/>
    </reaction>
</comment>
<dbReference type="GO" id="GO:0004642">
    <property type="term" value="F:phosphoribosylformylglycinamidine synthase activity"/>
    <property type="evidence" value="ECO:0007669"/>
    <property type="project" value="UniProtKB-UniRule"/>
</dbReference>
<evidence type="ECO:0000259" key="10">
    <source>
        <dbReference type="Pfam" id="PF02769"/>
    </source>
</evidence>
<feature type="domain" description="PurM-like C-terminal" evidence="10">
    <location>
        <begin position="585"/>
        <end position="722"/>
    </location>
</feature>
<reference evidence="12 13" key="1">
    <citation type="journal article" date="2019" name="Microbiol. Resour. Announc.">
        <title>Draft Genome Sequence of the Most Traditional epsilon-Poly-l-Lysine Producer, Streptomyces albulus NBRC14147.</title>
        <authorList>
            <person name="Yamanaka K."/>
            <person name="Hamano Y."/>
        </authorList>
    </citation>
    <scope>NUCLEOTIDE SEQUENCE [LARGE SCALE GENOMIC DNA]</scope>
    <source>
        <strain evidence="12 13">NBRC 14147</strain>
    </source>
</reference>
<feature type="binding site" evidence="8">
    <location>
        <begin position="322"/>
        <end position="324"/>
    </location>
    <ligand>
        <name>substrate</name>
    </ligand>
</feature>
<keyword evidence="2 8" id="KW-0436">Ligase</keyword>
<feature type="binding site" evidence="8">
    <location>
        <position position="547"/>
    </location>
    <ligand>
        <name>ATP</name>
        <dbReference type="ChEBI" id="CHEBI:30616"/>
    </ligand>
</feature>
<evidence type="ECO:0000256" key="4">
    <source>
        <dbReference type="ARBA" id="ARBA00022741"/>
    </source>
</evidence>
<dbReference type="CDD" id="cd02204">
    <property type="entry name" value="PurL_repeat2"/>
    <property type="match status" value="1"/>
</dbReference>
<comment type="function">
    <text evidence="8">Part of the phosphoribosylformylglycinamidine synthase complex involved in the purines biosynthetic pathway. Catalyzes the ATP-dependent conversion of formylglycinamide ribonucleotide (FGAR) and glutamine to yield formylglycinamidine ribonucleotide (FGAM) and glutamate. The FGAM synthase complex is composed of three subunits. PurQ produces an ammonia molecule by converting glutamine to glutamate. PurL transfers the ammonia molecule to FGAR to form FGAM in an ATP-dependent manner. PurS interacts with PurQ and PurL and is thought to assist in the transfer of the ammonia molecule from PurQ to PurL.</text>
</comment>
<dbReference type="Pfam" id="PF02769">
    <property type="entry name" value="AIRS_C"/>
    <property type="match status" value="2"/>
</dbReference>
<dbReference type="GO" id="GO:0005737">
    <property type="term" value="C:cytoplasm"/>
    <property type="evidence" value="ECO:0007669"/>
    <property type="project" value="UniProtKB-SubCell"/>
</dbReference>
<dbReference type="NCBIfam" id="TIGR01736">
    <property type="entry name" value="FGAM_synth_II"/>
    <property type="match status" value="1"/>
</dbReference>
<dbReference type="FunFam" id="3.30.1330.10:FF:000004">
    <property type="entry name" value="Phosphoribosylformylglycinamidine synthase subunit PurL"/>
    <property type="match status" value="1"/>
</dbReference>
<dbReference type="RefSeq" id="WP_016573036.1">
    <property type="nucleotide sequence ID" value="NZ_BHXC01000006.1"/>
</dbReference>
<keyword evidence="1 8" id="KW-0963">Cytoplasm</keyword>
<dbReference type="AlphaFoldDB" id="A0A059W3X0"/>
<dbReference type="PIRSF" id="PIRSF001587">
    <property type="entry name" value="FGAM_synthase_II"/>
    <property type="match status" value="1"/>
</dbReference>
<evidence type="ECO:0000256" key="8">
    <source>
        <dbReference type="HAMAP-Rule" id="MF_00420"/>
    </source>
</evidence>
<dbReference type="EC" id="6.3.5.3" evidence="8"/>
<dbReference type="Gene3D" id="3.30.1330.10">
    <property type="entry name" value="PurM-like, N-terminal domain"/>
    <property type="match status" value="2"/>
</dbReference>
<evidence type="ECO:0000256" key="3">
    <source>
        <dbReference type="ARBA" id="ARBA00022723"/>
    </source>
</evidence>